<evidence type="ECO:0000313" key="11">
    <source>
        <dbReference type="EMBL" id="ATB42150.1"/>
    </source>
</evidence>
<dbReference type="Gene3D" id="3.30.450.20">
    <property type="entry name" value="PAS domain"/>
    <property type="match status" value="2"/>
</dbReference>
<dbReference type="InterPro" id="IPR004358">
    <property type="entry name" value="Sig_transdc_His_kin-like_C"/>
</dbReference>
<evidence type="ECO:0000256" key="5">
    <source>
        <dbReference type="ARBA" id="ARBA00022679"/>
    </source>
</evidence>
<dbReference type="PANTHER" id="PTHR42878">
    <property type="entry name" value="TWO-COMPONENT HISTIDINE KINASE"/>
    <property type="match status" value="1"/>
</dbReference>
<dbReference type="EMBL" id="CP022098">
    <property type="protein sequence ID" value="ATB42150.1"/>
    <property type="molecule type" value="Genomic_DNA"/>
</dbReference>
<evidence type="ECO:0000256" key="7">
    <source>
        <dbReference type="SAM" id="Coils"/>
    </source>
</evidence>
<name>A0A250JEY8_9BACT</name>
<feature type="region of interest" description="Disordered" evidence="8">
    <location>
        <begin position="1"/>
        <end position="25"/>
    </location>
</feature>
<gene>
    <name evidence="11" type="ORF">CYFUS_007627</name>
</gene>
<feature type="domain" description="Histidine kinase" evidence="9">
    <location>
        <begin position="504"/>
        <end position="762"/>
    </location>
</feature>
<protein>
    <recommendedName>
        <fullName evidence="3">histidine kinase</fullName>
        <ecNumber evidence="3">2.7.13.3</ecNumber>
    </recommendedName>
</protein>
<evidence type="ECO:0000256" key="4">
    <source>
        <dbReference type="ARBA" id="ARBA00022553"/>
    </source>
</evidence>
<dbReference type="InterPro" id="IPR005467">
    <property type="entry name" value="His_kinase_dom"/>
</dbReference>
<keyword evidence="4" id="KW-0597">Phosphoprotein</keyword>
<evidence type="ECO:0000256" key="3">
    <source>
        <dbReference type="ARBA" id="ARBA00012438"/>
    </source>
</evidence>
<dbReference type="Pfam" id="PF02518">
    <property type="entry name" value="HATPase_c"/>
    <property type="match status" value="1"/>
</dbReference>
<dbReference type="GO" id="GO:0000156">
    <property type="term" value="F:phosphorelay response regulator activity"/>
    <property type="evidence" value="ECO:0007669"/>
    <property type="project" value="TreeGrafter"/>
</dbReference>
<feature type="coiled-coil region" evidence="7">
    <location>
        <begin position="454"/>
        <end position="481"/>
    </location>
</feature>
<keyword evidence="5" id="KW-0808">Transferase</keyword>
<dbReference type="GO" id="GO:0004673">
    <property type="term" value="F:protein histidine kinase activity"/>
    <property type="evidence" value="ECO:0007669"/>
    <property type="project" value="UniProtKB-EC"/>
</dbReference>
<feature type="domain" description="HAMP" evidence="10">
    <location>
        <begin position="410"/>
        <end position="462"/>
    </location>
</feature>
<feature type="compositionally biased region" description="Basic and acidic residues" evidence="8">
    <location>
        <begin position="1"/>
        <end position="12"/>
    </location>
</feature>
<evidence type="ECO:0000259" key="9">
    <source>
        <dbReference type="PROSITE" id="PS50109"/>
    </source>
</evidence>
<dbReference type="PROSITE" id="PS50109">
    <property type="entry name" value="HIS_KIN"/>
    <property type="match status" value="1"/>
</dbReference>
<dbReference type="AlphaFoldDB" id="A0A250JEY8"/>
<dbReference type="SUPFAM" id="SSF158472">
    <property type="entry name" value="HAMP domain-like"/>
    <property type="match status" value="1"/>
</dbReference>
<reference evidence="11 12" key="1">
    <citation type="submission" date="2017-06" db="EMBL/GenBank/DDBJ databases">
        <title>Sequencing and comparative analysis of myxobacterial genomes.</title>
        <authorList>
            <person name="Rupp O."/>
            <person name="Goesmann A."/>
            <person name="Sogaard-Andersen L."/>
        </authorList>
    </citation>
    <scope>NUCLEOTIDE SEQUENCE [LARGE SCALE GENOMIC DNA]</scope>
    <source>
        <strain evidence="11 12">DSM 52655</strain>
    </source>
</reference>
<dbReference type="KEGG" id="cfus:CYFUS_007627"/>
<dbReference type="PANTHER" id="PTHR42878:SF13">
    <property type="entry name" value="HISTIDINE KINASE"/>
    <property type="match status" value="1"/>
</dbReference>
<dbReference type="SMART" id="SM00304">
    <property type="entry name" value="HAMP"/>
    <property type="match status" value="1"/>
</dbReference>
<dbReference type="EC" id="2.7.13.3" evidence="3"/>
<dbReference type="PROSITE" id="PS50885">
    <property type="entry name" value="HAMP"/>
    <property type="match status" value="1"/>
</dbReference>
<dbReference type="PRINTS" id="PR00344">
    <property type="entry name" value="BCTRLSENSOR"/>
</dbReference>
<proteinExistence type="predicted"/>
<keyword evidence="6 11" id="KW-0418">Kinase</keyword>
<dbReference type="InterPro" id="IPR003660">
    <property type="entry name" value="HAMP_dom"/>
</dbReference>
<dbReference type="GO" id="GO:0007234">
    <property type="term" value="P:osmosensory signaling via phosphorelay pathway"/>
    <property type="evidence" value="ECO:0007669"/>
    <property type="project" value="TreeGrafter"/>
</dbReference>
<dbReference type="CDD" id="cd18774">
    <property type="entry name" value="PDC2_HK_sensor"/>
    <property type="match status" value="1"/>
</dbReference>
<dbReference type="InterPro" id="IPR036890">
    <property type="entry name" value="HATPase_C_sf"/>
</dbReference>
<sequence length="767" mass="86636">MNRRLLKPDGKRSKSGRQVTMNPSFRPRAPLARSTLLKMGVRIAVVIALSTLVSYLHMLHALRTEALEHLQRHVAERGQREQAIFTLAEDNHAFLKKALEERLRELPREDVSARFDSLVARLPDGTLRNRPEQEESLQGIHVFMPPHVTLDAGFRARLVAAYDVLSKYGPAFYIRFKTTYITFPEGAIVGFSPWTPRWSHELASDFSITGFEDFILSQPENNPRRQTTWTGIYNEPISHEWMVSGATPLDLDGRHVATIGHDVLLDEVMARTIDGHLPGAYNVLFRDDGQLIAHPEQRLEDTRSAYNILSGAEQPDVAVSRLGSREKAAHLRGIFERVKNRAPDQTLLELPEHGEYIAVTRLKGPGWNLATVLPEQVVSRPAFLAARYVLLLGLLSLLLELVIMYRVLQQQIARPLQTLTQATDKVAAGDFQVALGTSRGDELGQLARAFQHMADQVQHREEALRQNNEGLEQRVEERARELRDVHLKLMQTARRAGMAESATHVLHNVGNVLNSVYTSAQLAKDRMLKMRLEQVGRVTNMLEQNQDDLTRFLTQDERGRLLLPFLDRLGQNLLEERTEIVSLLNDVGRYTEHIGDIIKMQQNHARAPRMHEPVDLAELLEDALRINSAELSRHQVRVQRQLTPLPHLMIDKHKTLMILVNLISNARYALDTVAPSERLLLMSLEQTSTDRVHIVIRDNGMGIAPEMITRIFQYGFTTRDEGHGFGLHSSALAAQELGGTLTVHSDGPGRGAAFTLELPYHPVQRTT</sequence>
<dbReference type="InterPro" id="IPR003594">
    <property type="entry name" value="HATPase_dom"/>
</dbReference>
<accession>A0A250JEY8</accession>
<dbReference type="Proteomes" id="UP000217257">
    <property type="component" value="Chromosome"/>
</dbReference>
<keyword evidence="7" id="KW-0175">Coiled coil</keyword>
<dbReference type="Gene3D" id="6.10.340.10">
    <property type="match status" value="1"/>
</dbReference>
<organism evidence="11 12">
    <name type="scientific">Cystobacter fuscus</name>
    <dbReference type="NCBI Taxonomy" id="43"/>
    <lineage>
        <taxon>Bacteria</taxon>
        <taxon>Pseudomonadati</taxon>
        <taxon>Myxococcota</taxon>
        <taxon>Myxococcia</taxon>
        <taxon>Myxococcales</taxon>
        <taxon>Cystobacterineae</taxon>
        <taxon>Archangiaceae</taxon>
        <taxon>Cystobacter</taxon>
    </lineage>
</organism>
<dbReference type="GO" id="GO:0016020">
    <property type="term" value="C:membrane"/>
    <property type="evidence" value="ECO:0007669"/>
    <property type="project" value="UniProtKB-SubCell"/>
</dbReference>
<dbReference type="CDD" id="cd06225">
    <property type="entry name" value="HAMP"/>
    <property type="match status" value="1"/>
</dbReference>
<evidence type="ECO:0000313" key="12">
    <source>
        <dbReference type="Proteomes" id="UP000217257"/>
    </source>
</evidence>
<dbReference type="GO" id="GO:0030295">
    <property type="term" value="F:protein kinase activator activity"/>
    <property type="evidence" value="ECO:0007669"/>
    <property type="project" value="TreeGrafter"/>
</dbReference>
<comment type="catalytic activity">
    <reaction evidence="1">
        <text>ATP + protein L-histidine = ADP + protein N-phospho-L-histidine.</text>
        <dbReference type="EC" id="2.7.13.3"/>
    </reaction>
</comment>
<evidence type="ECO:0000259" key="10">
    <source>
        <dbReference type="PROSITE" id="PS50885"/>
    </source>
</evidence>
<dbReference type="SMART" id="SM00387">
    <property type="entry name" value="HATPase_c"/>
    <property type="match status" value="1"/>
</dbReference>
<evidence type="ECO:0000256" key="1">
    <source>
        <dbReference type="ARBA" id="ARBA00000085"/>
    </source>
</evidence>
<dbReference type="SUPFAM" id="SSF55874">
    <property type="entry name" value="ATPase domain of HSP90 chaperone/DNA topoisomerase II/histidine kinase"/>
    <property type="match status" value="1"/>
</dbReference>
<dbReference type="Pfam" id="PF00672">
    <property type="entry name" value="HAMP"/>
    <property type="match status" value="1"/>
</dbReference>
<dbReference type="InterPro" id="IPR050351">
    <property type="entry name" value="BphY/WalK/GraS-like"/>
</dbReference>
<evidence type="ECO:0000256" key="8">
    <source>
        <dbReference type="SAM" id="MobiDB-lite"/>
    </source>
</evidence>
<dbReference type="Gene3D" id="3.30.565.10">
    <property type="entry name" value="Histidine kinase-like ATPase, C-terminal domain"/>
    <property type="match status" value="1"/>
</dbReference>
<evidence type="ECO:0000256" key="6">
    <source>
        <dbReference type="ARBA" id="ARBA00022777"/>
    </source>
</evidence>
<comment type="subcellular location">
    <subcellularLocation>
        <location evidence="2">Membrane</location>
    </subcellularLocation>
</comment>
<evidence type="ECO:0000256" key="2">
    <source>
        <dbReference type="ARBA" id="ARBA00004370"/>
    </source>
</evidence>